<evidence type="ECO:0000256" key="10">
    <source>
        <dbReference type="SAM" id="Phobius"/>
    </source>
</evidence>
<evidence type="ECO:0000256" key="2">
    <source>
        <dbReference type="ARBA" id="ARBA00009881"/>
    </source>
</evidence>
<proteinExistence type="inferred from homology"/>
<keyword evidence="4" id="KW-0285">Flavoprotein</keyword>
<reference evidence="12 14" key="2">
    <citation type="submission" date="2019-08" db="EMBL/GenBank/DDBJ databases">
        <title>Complete genome sequences of Francisella adeliensis (FSC1325 and FSC1326).</title>
        <authorList>
            <person name="Ohrman C."/>
            <person name="Uneklint I."/>
            <person name="Vallesi A."/>
            <person name="Karlsson L."/>
            <person name="Sjodin A."/>
        </authorList>
    </citation>
    <scope>NUCLEOTIDE SEQUENCE [LARGE SCALE GENOMIC DNA]</scope>
    <source>
        <strain evidence="12 14">FSC1325</strain>
    </source>
</reference>
<keyword evidence="3" id="KW-0216">Detoxification</keyword>
<dbReference type="InterPro" id="IPR013785">
    <property type="entry name" value="Aldolase_TIM"/>
</dbReference>
<gene>
    <name evidence="11" type="ORF">CDH04_03645</name>
    <name evidence="12" type="ORF">FZC43_03645</name>
</gene>
<evidence type="ECO:0000313" key="12">
    <source>
        <dbReference type="EMBL" id="QIW11789.1"/>
    </source>
</evidence>
<evidence type="ECO:0000313" key="14">
    <source>
        <dbReference type="Proteomes" id="UP000681131"/>
    </source>
</evidence>
<keyword evidence="7 12" id="KW-0503">Monooxygenase</keyword>
<protein>
    <recommendedName>
        <fullName evidence="8">Propionate 3-nitronate monooxygenase</fullName>
    </recommendedName>
</protein>
<feature type="transmembrane region" description="Helical" evidence="10">
    <location>
        <begin position="26"/>
        <end position="49"/>
    </location>
</feature>
<dbReference type="Proteomes" id="UP000681131">
    <property type="component" value="Chromosome"/>
</dbReference>
<evidence type="ECO:0000256" key="4">
    <source>
        <dbReference type="ARBA" id="ARBA00022630"/>
    </source>
</evidence>
<keyword evidence="5" id="KW-0288">FMN</keyword>
<dbReference type="Gene3D" id="3.20.20.70">
    <property type="entry name" value="Aldolase class I"/>
    <property type="match status" value="1"/>
</dbReference>
<dbReference type="EMBL" id="CP021781">
    <property type="protein sequence ID" value="AXA33558.1"/>
    <property type="molecule type" value="Genomic_DNA"/>
</dbReference>
<evidence type="ECO:0000256" key="6">
    <source>
        <dbReference type="ARBA" id="ARBA00023002"/>
    </source>
</evidence>
<evidence type="ECO:0000256" key="8">
    <source>
        <dbReference type="ARBA" id="ARBA00031155"/>
    </source>
</evidence>
<keyword evidence="10" id="KW-0812">Transmembrane</keyword>
<sequence length="343" mass="38442">MKNNLLNIKYPIIQAPMAGNILSAEFIAHIANSGFLGMIPAGYLSLINLEKMIKNVFSMLNSHKSAIGLNLFIENHKSQTLQKNQRAISLETSLIKNKNNSVEFEVPASIDENAYINLILKYDIKIVSMTFGLLSDKAIIELKNHGIKLIANATSIDEIAYSIDKGIDIIIIQGNEAGGHQASFLHNQINKNTTLELLKSAKQKYLSKCFIAAGGISISNIQNYFNAGADYIQLGSAFMMTNESNISKETKNHIRNNFSTVVSNNITGKYARGIANTLIKDSSIREYTFPIQHYHTTNLRKYAKSENDFELQSLWIGSNKDNIHTKNLFDFIVELKDRLNYID</sequence>
<keyword evidence="10" id="KW-0472">Membrane</keyword>
<comment type="similarity">
    <text evidence="2">Belongs to the nitronate monooxygenase family. NMO class I subfamily.</text>
</comment>
<comment type="catalytic activity">
    <reaction evidence="9">
        <text>3 propionate 3-nitronate + 3 O2 + H2O = 3 3-oxopropanoate + 2 nitrate + nitrite + H2O2 + 3 H(+)</text>
        <dbReference type="Rhea" id="RHEA:57332"/>
        <dbReference type="ChEBI" id="CHEBI:15377"/>
        <dbReference type="ChEBI" id="CHEBI:15378"/>
        <dbReference type="ChEBI" id="CHEBI:15379"/>
        <dbReference type="ChEBI" id="CHEBI:16240"/>
        <dbReference type="ChEBI" id="CHEBI:16301"/>
        <dbReference type="ChEBI" id="CHEBI:17632"/>
        <dbReference type="ChEBI" id="CHEBI:33190"/>
        <dbReference type="ChEBI" id="CHEBI:136067"/>
    </reaction>
</comment>
<accession>A0A2Z4XY55</accession>
<dbReference type="AlphaFoldDB" id="A0A2Z4XY55"/>
<evidence type="ECO:0000256" key="5">
    <source>
        <dbReference type="ARBA" id="ARBA00022643"/>
    </source>
</evidence>
<dbReference type="OrthoDB" id="9778912at2"/>
<dbReference type="EMBL" id="CP043424">
    <property type="protein sequence ID" value="QIW11789.1"/>
    <property type="molecule type" value="Genomic_DNA"/>
</dbReference>
<evidence type="ECO:0000313" key="13">
    <source>
        <dbReference type="Proteomes" id="UP000251120"/>
    </source>
</evidence>
<dbReference type="GO" id="GO:0018580">
    <property type="term" value="F:nitronate monooxygenase activity"/>
    <property type="evidence" value="ECO:0007669"/>
    <property type="project" value="InterPro"/>
</dbReference>
<comment type="cofactor">
    <cofactor evidence="1">
        <name>FMN</name>
        <dbReference type="ChEBI" id="CHEBI:58210"/>
    </cofactor>
</comment>
<dbReference type="Pfam" id="PF03060">
    <property type="entry name" value="NMO"/>
    <property type="match status" value="1"/>
</dbReference>
<reference evidence="11 13" key="1">
    <citation type="submission" date="2017-06" db="EMBL/GenBank/DDBJ databases">
        <title>Complete genome of Francisella adeliensis.</title>
        <authorList>
            <person name="Vallesi A."/>
            <person name="Sjodin A."/>
        </authorList>
    </citation>
    <scope>NUCLEOTIDE SEQUENCE [LARGE SCALE GENOMIC DNA]</scope>
    <source>
        <strain evidence="11 13">FDC440</strain>
    </source>
</reference>
<organism evidence="11 13">
    <name type="scientific">Francisella adeliensis</name>
    <dbReference type="NCBI Taxonomy" id="2007306"/>
    <lineage>
        <taxon>Bacteria</taxon>
        <taxon>Pseudomonadati</taxon>
        <taxon>Pseudomonadota</taxon>
        <taxon>Gammaproteobacteria</taxon>
        <taxon>Thiotrichales</taxon>
        <taxon>Francisellaceae</taxon>
        <taxon>Francisella</taxon>
    </lineage>
</organism>
<evidence type="ECO:0000256" key="1">
    <source>
        <dbReference type="ARBA" id="ARBA00001917"/>
    </source>
</evidence>
<name>A0A2Z4XY55_9GAMM</name>
<evidence type="ECO:0000256" key="7">
    <source>
        <dbReference type="ARBA" id="ARBA00023033"/>
    </source>
</evidence>
<evidence type="ECO:0000256" key="9">
    <source>
        <dbReference type="ARBA" id="ARBA00049401"/>
    </source>
</evidence>
<keyword evidence="6" id="KW-0560">Oxidoreductase</keyword>
<dbReference type="InterPro" id="IPR004136">
    <property type="entry name" value="NMO"/>
</dbReference>
<evidence type="ECO:0000256" key="3">
    <source>
        <dbReference type="ARBA" id="ARBA00022575"/>
    </source>
</evidence>
<dbReference type="RefSeq" id="WP_112869731.1">
    <property type="nucleotide sequence ID" value="NZ_CP021781.1"/>
</dbReference>
<keyword evidence="14" id="KW-1185">Reference proteome</keyword>
<keyword evidence="10" id="KW-1133">Transmembrane helix</keyword>
<dbReference type="PANTHER" id="PTHR42747:SF3">
    <property type="entry name" value="NITRONATE MONOOXYGENASE-RELATED"/>
    <property type="match status" value="1"/>
</dbReference>
<evidence type="ECO:0000313" key="11">
    <source>
        <dbReference type="EMBL" id="AXA33558.1"/>
    </source>
</evidence>
<dbReference type="Proteomes" id="UP000251120">
    <property type="component" value="Chromosome"/>
</dbReference>
<dbReference type="GO" id="GO:0009636">
    <property type="term" value="P:response to toxic substance"/>
    <property type="evidence" value="ECO:0007669"/>
    <property type="project" value="UniProtKB-KW"/>
</dbReference>
<dbReference type="SUPFAM" id="SSF51412">
    <property type="entry name" value="Inosine monophosphate dehydrogenase (IMPDH)"/>
    <property type="match status" value="1"/>
</dbReference>
<dbReference type="PANTHER" id="PTHR42747">
    <property type="entry name" value="NITRONATE MONOOXYGENASE-RELATED"/>
    <property type="match status" value="1"/>
</dbReference>
<dbReference type="KEGG" id="fad:CDH04_03645"/>
<dbReference type="CDD" id="cd04730">
    <property type="entry name" value="NPD_like"/>
    <property type="match status" value="1"/>
</dbReference>